<keyword evidence="2" id="KW-1133">Transmembrane helix</keyword>
<dbReference type="AlphaFoldDB" id="A0A1S6YG01"/>
<dbReference type="PANTHER" id="PTHR36340:SF1">
    <property type="entry name" value="NAD(P)H DEHYDROGENASE SUBUNIT CRR3, CHLOROPLASTIC-RELATED"/>
    <property type="match status" value="1"/>
</dbReference>
<feature type="compositionally biased region" description="Basic and acidic residues" evidence="1">
    <location>
        <begin position="63"/>
        <end position="76"/>
    </location>
</feature>
<feature type="compositionally biased region" description="Low complexity" evidence="1">
    <location>
        <begin position="80"/>
        <end position="89"/>
    </location>
</feature>
<feature type="transmembrane region" description="Helical" evidence="2">
    <location>
        <begin position="131"/>
        <end position="154"/>
    </location>
</feature>
<evidence type="ECO:0000256" key="1">
    <source>
        <dbReference type="SAM" id="MobiDB-lite"/>
    </source>
</evidence>
<feature type="compositionally biased region" description="Low complexity" evidence="1">
    <location>
        <begin position="34"/>
        <end position="49"/>
    </location>
</feature>
<evidence type="ECO:0008006" key="4">
    <source>
        <dbReference type="Google" id="ProtNLM"/>
    </source>
</evidence>
<dbReference type="GO" id="GO:0010598">
    <property type="term" value="C:NAD(P)H dehydrogenase complex (plastoquinone)"/>
    <property type="evidence" value="ECO:0007669"/>
    <property type="project" value="InterPro"/>
</dbReference>
<feature type="region of interest" description="Disordered" evidence="1">
    <location>
        <begin position="32"/>
        <end position="93"/>
    </location>
</feature>
<protein>
    <recommendedName>
        <fullName evidence="4">Chlororespiratory reduction 3</fullName>
    </recommendedName>
</protein>
<organism evidence="3">
    <name type="scientific">Apostasia odorata</name>
    <dbReference type="NCBI Taxonomy" id="280455"/>
    <lineage>
        <taxon>Eukaryota</taxon>
        <taxon>Viridiplantae</taxon>
        <taxon>Streptophyta</taxon>
        <taxon>Embryophyta</taxon>
        <taxon>Tracheophyta</taxon>
        <taxon>Spermatophyta</taxon>
        <taxon>Magnoliopsida</taxon>
        <taxon>Liliopsida</taxon>
        <taxon>Asparagales</taxon>
        <taxon>Orchidaceae</taxon>
        <taxon>Apostasioideae</taxon>
        <taxon>Apostasia</taxon>
    </lineage>
</organism>
<keyword evidence="2" id="KW-0472">Membrane</keyword>
<dbReference type="EMBL" id="KX156925">
    <property type="protein sequence ID" value="AQX44195.1"/>
    <property type="molecule type" value="mRNA"/>
</dbReference>
<reference evidence="3" key="1">
    <citation type="submission" date="2016-04" db="EMBL/GenBank/DDBJ databases">
        <title>The entire NDH complex genes in chloroplastic and nuclear genomes are deleted in Dendrobium and Phalaenopsis but existed in Apostasia.</title>
        <authorList>
            <person name="Lin C.-S."/>
            <person name="Chen J.J."/>
            <person name="Chiu C.-C."/>
            <person name="Hsiao H.C."/>
            <person name="Jin X.-H."/>
            <person name="Huang Y.-T."/>
            <person name="Kui L."/>
            <person name="Yang C.-J."/>
            <person name="Depamphilis C.W."/>
            <person name="Leebens-Mack J."/>
            <person name="Wong G.K.-S."/>
            <person name="Hu J.-M."/>
            <person name="Chang W.-J."/>
            <person name="Yang L.-H."/>
            <person name="Wang W."/>
            <person name="Shih M.-C."/>
        </authorList>
    </citation>
    <scope>NUCLEOTIDE SEQUENCE</scope>
</reference>
<dbReference type="PANTHER" id="PTHR36340">
    <property type="entry name" value="NAD(P)H DEHYDROGENASE SUBUNIT CRR3, CHLOROPLASTIC-RELATED"/>
    <property type="match status" value="1"/>
</dbReference>
<dbReference type="GO" id="GO:0009535">
    <property type="term" value="C:chloroplast thylakoid membrane"/>
    <property type="evidence" value="ECO:0007669"/>
    <property type="project" value="InterPro"/>
</dbReference>
<keyword evidence="2" id="KW-0812">Transmembrane</keyword>
<name>A0A1S6YG01_9ASPA</name>
<dbReference type="InterPro" id="IPR038931">
    <property type="entry name" value="CRR3"/>
</dbReference>
<dbReference type="GO" id="GO:0009773">
    <property type="term" value="P:photosynthetic electron transport in photosystem I"/>
    <property type="evidence" value="ECO:0007669"/>
    <property type="project" value="InterPro"/>
</dbReference>
<proteinExistence type="evidence at transcript level"/>
<accession>A0A1S6YG01</accession>
<evidence type="ECO:0000256" key="2">
    <source>
        <dbReference type="SAM" id="Phobius"/>
    </source>
</evidence>
<evidence type="ECO:0000313" key="3">
    <source>
        <dbReference type="EMBL" id="AQX44195.1"/>
    </source>
</evidence>
<sequence>MAAGVLIPYCQLRSHPPAAFFRGNGRRGVAVATSALSSPSDDASPGDAGNSSPRRRRRPTVAEIRRAIGADDRPGVDGESPNSSPSSSPIMDFLASTPIGQPESPAERTLREFAERIVEHAEANVHHGQNVLIMLCLYALPVWTLLLLVASGVIKLPFSLPFMEDLIM</sequence>